<dbReference type="AlphaFoldDB" id="A0A822ZJ15"/>
<gene>
    <name evidence="1" type="ORF">HUJ06_003097</name>
</gene>
<protein>
    <submittedName>
        <fullName evidence="1">Uncharacterized protein</fullName>
    </submittedName>
</protein>
<evidence type="ECO:0000313" key="1">
    <source>
        <dbReference type="EMBL" id="DAD44867.1"/>
    </source>
</evidence>
<dbReference type="EMBL" id="DUZY01000007">
    <property type="protein sequence ID" value="DAD44867.1"/>
    <property type="molecule type" value="Genomic_DNA"/>
</dbReference>
<dbReference type="Proteomes" id="UP000607653">
    <property type="component" value="Unassembled WGS sequence"/>
</dbReference>
<reference evidence="1 2" key="1">
    <citation type="journal article" date="2020" name="Mol. Biol. Evol.">
        <title>Distinct Expression and Methylation Patterns for Genes with Different Fates following a Single Whole-Genome Duplication in Flowering Plants.</title>
        <authorList>
            <person name="Shi T."/>
            <person name="Rahmani R.S."/>
            <person name="Gugger P.F."/>
            <person name="Wang M."/>
            <person name="Li H."/>
            <person name="Zhang Y."/>
            <person name="Li Z."/>
            <person name="Wang Q."/>
            <person name="Van de Peer Y."/>
            <person name="Marchal K."/>
            <person name="Chen J."/>
        </authorList>
    </citation>
    <scope>NUCLEOTIDE SEQUENCE [LARGE SCALE GENOMIC DNA]</scope>
    <source>
        <tissue evidence="1">Leaf</tissue>
    </source>
</reference>
<comment type="caution">
    <text evidence="1">The sequence shown here is derived from an EMBL/GenBank/DDBJ whole genome shotgun (WGS) entry which is preliminary data.</text>
</comment>
<accession>A0A822ZJ15</accession>
<organism evidence="1 2">
    <name type="scientific">Nelumbo nucifera</name>
    <name type="common">Sacred lotus</name>
    <dbReference type="NCBI Taxonomy" id="4432"/>
    <lineage>
        <taxon>Eukaryota</taxon>
        <taxon>Viridiplantae</taxon>
        <taxon>Streptophyta</taxon>
        <taxon>Embryophyta</taxon>
        <taxon>Tracheophyta</taxon>
        <taxon>Spermatophyta</taxon>
        <taxon>Magnoliopsida</taxon>
        <taxon>Proteales</taxon>
        <taxon>Nelumbonaceae</taxon>
        <taxon>Nelumbo</taxon>
    </lineage>
</organism>
<keyword evidence="2" id="KW-1185">Reference proteome</keyword>
<proteinExistence type="predicted"/>
<sequence>MEAPSSPKQCILTLIPCFGLKGAPNSSLFSLWGTSDRLLR</sequence>
<name>A0A822ZJ15_NELNU</name>
<evidence type="ECO:0000313" key="2">
    <source>
        <dbReference type="Proteomes" id="UP000607653"/>
    </source>
</evidence>